<keyword evidence="4" id="KW-1185">Reference proteome</keyword>
<dbReference type="Proteomes" id="UP000667802">
    <property type="component" value="Unassembled WGS sequence"/>
</dbReference>
<organism evidence="3 4">
    <name type="scientific">Aetokthonos hydrillicola Thurmond2011</name>
    <dbReference type="NCBI Taxonomy" id="2712845"/>
    <lineage>
        <taxon>Bacteria</taxon>
        <taxon>Bacillati</taxon>
        <taxon>Cyanobacteriota</taxon>
        <taxon>Cyanophyceae</taxon>
        <taxon>Nostocales</taxon>
        <taxon>Hapalosiphonaceae</taxon>
        <taxon>Aetokthonos</taxon>
    </lineage>
</organism>
<reference evidence="4" key="1">
    <citation type="journal article" date="2021" name="Science">
        <title>Hunting the eagle killer: A cyanobacterial neurotoxin causes vacuolar myelinopathy.</title>
        <authorList>
            <person name="Breinlinger S."/>
            <person name="Phillips T.J."/>
            <person name="Haram B.N."/>
            <person name="Mares J."/>
            <person name="Martinez Yerena J.A."/>
            <person name="Hrouzek P."/>
            <person name="Sobotka R."/>
            <person name="Henderson W.M."/>
            <person name="Schmieder P."/>
            <person name="Williams S.M."/>
            <person name="Lauderdale J.D."/>
            <person name="Wilde H.D."/>
            <person name="Gerrin W."/>
            <person name="Kust A."/>
            <person name="Washington J.W."/>
            <person name="Wagner C."/>
            <person name="Geier B."/>
            <person name="Liebeke M."/>
            <person name="Enke H."/>
            <person name="Niedermeyer T.H.J."/>
            <person name="Wilde S.B."/>
        </authorList>
    </citation>
    <scope>NUCLEOTIDE SEQUENCE [LARGE SCALE GENOMIC DNA]</scope>
    <source>
        <strain evidence="4">Thurmond2011</strain>
    </source>
</reference>
<gene>
    <name evidence="3" type="ORF">G7B40_040885</name>
</gene>
<protein>
    <submittedName>
        <fullName evidence="3">MotA/TolQ/ExbB proton channel family protein</fullName>
    </submittedName>
</protein>
<keyword evidence="1" id="KW-0175">Coiled coil</keyword>
<evidence type="ECO:0000256" key="2">
    <source>
        <dbReference type="SAM" id="Phobius"/>
    </source>
</evidence>
<keyword evidence="2" id="KW-0812">Transmembrane</keyword>
<keyword evidence="2" id="KW-0472">Membrane</keyword>
<sequence>MPSVPIHLSLLILVFVILPFFVAISYRSALYQHLVFLEDRVQRLIHENSPGEKPKIIEKLEVRFRQASRQLDNINTSALIDQLYNREKVRGFTCEQIDYFCRILPNLLLAFGLFGTVLGITINLSAIYPTIDQNNPAGAVSSEELKLLFDKLKTALQGMSTAFITSLAGILFSALLTLFNWFKNTTIAKYKLISSLEDYLDNIYHPQVQGDTRLDKIVNRMVSQQEQFLNRFGFTVREAVEKSIGSVAKQIADGNKEATALAKQVYERFTVSAGTISSAANEFKHTITEMDRSSYIFKESAEIFEKSQFPHKLSATIADLTVIQGKFSQSAESLAKTTQLIETAIIEIQRCSQEITTLGIDIKTVNQTSIEVLSLHRDNQNYLGEIIPKLNQGAQSFSKAIEKLKQLEEEITKKSDSLSKVETILKQLVEVEKNQTLQMNLSIDSLGERLITISEEYQNMSSLISKEMAKQTNINQQGLKTLISELQKLSQNLNNTRNEIDKLTPEIEKQGKKL</sequence>
<dbReference type="RefSeq" id="WP_208342352.1">
    <property type="nucleotide sequence ID" value="NZ_CAWQFN010000132.1"/>
</dbReference>
<feature type="coiled-coil region" evidence="1">
    <location>
        <begin position="390"/>
        <end position="424"/>
    </location>
</feature>
<evidence type="ECO:0000313" key="3">
    <source>
        <dbReference type="EMBL" id="MDR9900845.1"/>
    </source>
</evidence>
<feature type="transmembrane region" description="Helical" evidence="2">
    <location>
        <begin position="107"/>
        <end position="128"/>
    </location>
</feature>
<feature type="transmembrane region" description="Helical" evidence="2">
    <location>
        <begin position="6"/>
        <end position="26"/>
    </location>
</feature>
<feature type="coiled-coil region" evidence="1">
    <location>
        <begin position="479"/>
        <end position="506"/>
    </location>
</feature>
<name>A0AAP5MD03_9CYAN</name>
<comment type="caution">
    <text evidence="3">The sequence shown here is derived from an EMBL/GenBank/DDBJ whole genome shotgun (WGS) entry which is preliminary data.</text>
</comment>
<proteinExistence type="predicted"/>
<evidence type="ECO:0000256" key="1">
    <source>
        <dbReference type="SAM" id="Coils"/>
    </source>
</evidence>
<dbReference type="EMBL" id="JAALHA020000040">
    <property type="protein sequence ID" value="MDR9900845.1"/>
    <property type="molecule type" value="Genomic_DNA"/>
</dbReference>
<feature type="transmembrane region" description="Helical" evidence="2">
    <location>
        <begin position="162"/>
        <end position="182"/>
    </location>
</feature>
<accession>A0AAP5MD03</accession>
<dbReference type="AlphaFoldDB" id="A0AAP5MD03"/>
<keyword evidence="2" id="KW-1133">Transmembrane helix</keyword>
<evidence type="ECO:0000313" key="4">
    <source>
        <dbReference type="Proteomes" id="UP000667802"/>
    </source>
</evidence>